<evidence type="ECO:0000313" key="3">
    <source>
        <dbReference type="EnsemblFungi" id="CEF85525"/>
    </source>
</evidence>
<feature type="chain" id="PRO_5010124831" evidence="1">
    <location>
        <begin position="29"/>
        <end position="117"/>
    </location>
</feature>
<evidence type="ECO:0000256" key="1">
    <source>
        <dbReference type="SAM" id="SignalP"/>
    </source>
</evidence>
<reference evidence="3" key="4">
    <citation type="submission" date="2017-01" db="UniProtKB">
        <authorList>
            <consortium name="EnsemblFungi"/>
        </authorList>
    </citation>
    <scope>IDENTIFICATION</scope>
    <source>
        <strain evidence="3">PH-1 / ATCC MYA-4620 / FGSC 9075 / NRRL 31084</strain>
    </source>
</reference>
<reference evidence="3 4" key="1">
    <citation type="journal article" date="2007" name="Science">
        <title>The Fusarium graminearum genome reveals a link between localized polymorphism and pathogen specialization.</title>
        <authorList>
            <person name="Cuomo C.A."/>
            <person name="Gueldener U."/>
            <person name="Xu J.-R."/>
            <person name="Trail F."/>
            <person name="Turgeon B.G."/>
            <person name="Di Pietro A."/>
            <person name="Walton J.D."/>
            <person name="Ma L.-J."/>
            <person name="Baker S.E."/>
            <person name="Rep M."/>
            <person name="Adam G."/>
            <person name="Antoniw J."/>
            <person name="Baldwin T."/>
            <person name="Calvo S.E."/>
            <person name="Chang Y.-L."/>
            <person name="DeCaprio D."/>
            <person name="Gale L.R."/>
            <person name="Gnerre S."/>
            <person name="Goswami R.S."/>
            <person name="Hammond-Kosack K."/>
            <person name="Harris L.J."/>
            <person name="Hilburn K."/>
            <person name="Kennell J.C."/>
            <person name="Kroken S."/>
            <person name="Magnuson J.K."/>
            <person name="Mannhaupt G."/>
            <person name="Mauceli E.W."/>
            <person name="Mewes H.-W."/>
            <person name="Mitterbauer R."/>
            <person name="Muehlbauer G."/>
            <person name="Muensterkoetter M."/>
            <person name="Nelson D."/>
            <person name="O'Donnell K."/>
            <person name="Ouellet T."/>
            <person name="Qi W."/>
            <person name="Quesneville H."/>
            <person name="Roncero M.I.G."/>
            <person name="Seong K.-Y."/>
            <person name="Tetko I.V."/>
            <person name="Urban M."/>
            <person name="Waalwijk C."/>
            <person name="Ward T.J."/>
            <person name="Yao J."/>
            <person name="Birren B.W."/>
            <person name="Kistler H.C."/>
        </authorList>
    </citation>
    <scope>NUCLEOTIDE SEQUENCE [LARGE SCALE GENOMIC DNA]</scope>
    <source>
        <strain evidence="4">ATCC MYA-4620 / CBS 123657 / FGSC 9075 / NRRL 31084 / PH-1</strain>
        <strain evidence="3">PH-1 / ATCC MYA-4620 / FGSC 9075 / NRRL 31084</strain>
    </source>
</reference>
<accession>A0A098DUI9</accession>
<dbReference type="Proteomes" id="UP000070720">
    <property type="component" value="Chromosome 4"/>
</dbReference>
<name>I1S845_GIBZE</name>
<reference evidence="3 4" key="2">
    <citation type="journal article" date="2010" name="Nature">
        <title>Comparative genomics reveals mobile pathogenicity chromosomes in Fusarium.</title>
        <authorList>
            <person name="Ma L.J."/>
            <person name="van der Does H.C."/>
            <person name="Borkovich K.A."/>
            <person name="Coleman J.J."/>
            <person name="Daboussi M.J."/>
            <person name="Di Pietro A."/>
            <person name="Dufresne M."/>
            <person name="Freitag M."/>
            <person name="Grabherr M."/>
            <person name="Henrissat B."/>
            <person name="Houterman P.M."/>
            <person name="Kang S."/>
            <person name="Shim W.B."/>
            <person name="Woloshuk C."/>
            <person name="Xie X."/>
            <person name="Xu J.R."/>
            <person name="Antoniw J."/>
            <person name="Baker S.E."/>
            <person name="Bluhm B.H."/>
            <person name="Breakspear A."/>
            <person name="Brown D.W."/>
            <person name="Butchko R.A."/>
            <person name="Chapman S."/>
            <person name="Coulson R."/>
            <person name="Coutinho P.M."/>
            <person name="Danchin E.G."/>
            <person name="Diener A."/>
            <person name="Gale L.R."/>
            <person name="Gardiner D.M."/>
            <person name="Goff S."/>
            <person name="Hammond-Kosack K.E."/>
            <person name="Hilburn K."/>
            <person name="Hua-Van A."/>
            <person name="Jonkers W."/>
            <person name="Kazan K."/>
            <person name="Kodira C.D."/>
            <person name="Koehrsen M."/>
            <person name="Kumar L."/>
            <person name="Lee Y.H."/>
            <person name="Li L."/>
            <person name="Manners J.M."/>
            <person name="Miranda-Saavedra D."/>
            <person name="Mukherjee M."/>
            <person name="Park G."/>
            <person name="Park J."/>
            <person name="Park S.Y."/>
            <person name="Proctor R.H."/>
            <person name="Regev A."/>
            <person name="Ruiz-Roldan M.C."/>
            <person name="Sain D."/>
            <person name="Sakthikumar S."/>
            <person name="Sykes S."/>
            <person name="Schwartz D.C."/>
            <person name="Turgeon B.G."/>
            <person name="Wapinski I."/>
            <person name="Yoder O."/>
            <person name="Young S."/>
            <person name="Zeng Q."/>
            <person name="Zhou S."/>
            <person name="Galagan J."/>
            <person name="Cuomo C.A."/>
            <person name="Kistler H.C."/>
            <person name="Rep M."/>
        </authorList>
    </citation>
    <scope>GENOME REANNOTATION</scope>
    <source>
        <strain evidence="4">ATCC MYA-4620 / CBS 123657 / FGSC 9075 / NRRL 31084 / PH-1</strain>
        <strain evidence="3">PH-1 / ATCC MYA-4620 / FGSC 9075 / NRRL 31084</strain>
    </source>
</reference>
<dbReference type="AlphaFoldDB" id="I1S845"/>
<dbReference type="InParanoid" id="I1S845"/>
<feature type="signal peptide" evidence="1">
    <location>
        <begin position="1"/>
        <end position="28"/>
    </location>
</feature>
<dbReference type="KEGG" id="fgr:FGSG_13021"/>
<dbReference type="EnsemblFungi" id="CEF85525">
    <property type="protein sequence ID" value="CEF85525"/>
    <property type="gene ID" value="FGRRES_13021"/>
</dbReference>
<dbReference type="HOGENOM" id="CLU_2085056_0_0_1"/>
<gene>
    <name evidence="2" type="ORF">FGRAMPH1_01T23565</name>
</gene>
<sequence length="117" mass="13005">MRCEYAVLVLMLLLLLILLLVLPDQTLGLCFGADHTLDAKVSGTLTVRQRKVTTKKEKALEINENANLVHAIPCSEQQPATFDSNHDLMLEMPKATDLSVLTNKTSSSTWDTSFFLN</sequence>
<dbReference type="VEuPathDB" id="FungiDB:FGRAMPH1_01G23565"/>
<evidence type="ECO:0000313" key="2">
    <source>
        <dbReference type="EMBL" id="CEF85525.1"/>
    </source>
</evidence>
<accession>I1S845</accession>
<dbReference type="RefSeq" id="XP_011326615.1">
    <property type="nucleotide sequence ID" value="XM_011328313.1"/>
</dbReference>
<dbReference type="EMBL" id="HG970335">
    <property type="protein sequence ID" value="CEF85525.1"/>
    <property type="molecule type" value="Genomic_DNA"/>
</dbReference>
<evidence type="ECO:0000313" key="4">
    <source>
        <dbReference type="Proteomes" id="UP000070720"/>
    </source>
</evidence>
<keyword evidence="4" id="KW-1185">Reference proteome</keyword>
<protein>
    <submittedName>
        <fullName evidence="2">Chromosome 4, complete genome</fullName>
    </submittedName>
</protein>
<reference evidence="2 4" key="3">
    <citation type="journal article" date="2015" name="BMC Genomics">
        <title>The completed genome sequence of the pathogenic ascomycete fungus Fusarium graminearum.</title>
        <authorList>
            <person name="King R."/>
            <person name="Urban M."/>
            <person name="Hammond-Kosack M.C."/>
            <person name="Hassani-Pak K."/>
            <person name="Hammond-Kosack K.E."/>
        </authorList>
    </citation>
    <scope>NUCLEOTIDE SEQUENCE [LARGE SCALE GENOMIC DNA]</scope>
    <source>
        <strain evidence="4">ATCC MYA-4620 / CBS 123657 / FGSC 9075 / NRRL 31084 / PH-1</strain>
        <strain evidence="2">PH-1</strain>
    </source>
</reference>
<keyword evidence="1" id="KW-0732">Signal</keyword>
<organism evidence="2 4">
    <name type="scientific">Gibberella zeae (strain ATCC MYA-4620 / CBS 123657 / FGSC 9075 / NRRL 31084 / PH-1)</name>
    <name type="common">Wheat head blight fungus</name>
    <name type="synonym">Fusarium graminearum</name>
    <dbReference type="NCBI Taxonomy" id="229533"/>
    <lineage>
        <taxon>Eukaryota</taxon>
        <taxon>Fungi</taxon>
        <taxon>Dikarya</taxon>
        <taxon>Ascomycota</taxon>
        <taxon>Pezizomycotina</taxon>
        <taxon>Sordariomycetes</taxon>
        <taxon>Hypocreomycetidae</taxon>
        <taxon>Hypocreales</taxon>
        <taxon>Nectriaceae</taxon>
        <taxon>Fusarium</taxon>
    </lineage>
</organism>
<proteinExistence type="predicted"/>